<dbReference type="Proteomes" id="UP000563094">
    <property type="component" value="Unassembled WGS sequence"/>
</dbReference>
<sequence>MGFILKIILTGIAALLLANFVPGILLEGIVSGILLALVLAILNAVVRPILVFLTIPVTFLTLGLFLLVINAIILYLADFILDGFSVEGFLNAIIFSLILSVVTYIIDLITG</sequence>
<feature type="transmembrane region" description="Helical" evidence="1">
    <location>
        <begin position="89"/>
        <end position="109"/>
    </location>
</feature>
<dbReference type="PANTHER" id="PTHR37309:SF1">
    <property type="entry name" value="SLR0284 PROTEIN"/>
    <property type="match status" value="1"/>
</dbReference>
<gene>
    <name evidence="2" type="ORF">FHS90_002724</name>
</gene>
<dbReference type="EMBL" id="JACJIQ010000010">
    <property type="protein sequence ID" value="MBA9078001.1"/>
    <property type="molecule type" value="Genomic_DNA"/>
</dbReference>
<organism evidence="2 3">
    <name type="scientific">Rufibacter quisquiliarum</name>
    <dbReference type="NCBI Taxonomy" id="1549639"/>
    <lineage>
        <taxon>Bacteria</taxon>
        <taxon>Pseudomonadati</taxon>
        <taxon>Bacteroidota</taxon>
        <taxon>Cytophagia</taxon>
        <taxon>Cytophagales</taxon>
        <taxon>Hymenobacteraceae</taxon>
        <taxon>Rufibacter</taxon>
    </lineage>
</organism>
<accession>A0A839GW73</accession>
<reference evidence="2 3" key="1">
    <citation type="submission" date="2020-08" db="EMBL/GenBank/DDBJ databases">
        <title>Genomic Encyclopedia of Type Strains, Phase IV (KMG-IV): sequencing the most valuable type-strain genomes for metagenomic binning, comparative biology and taxonomic classification.</title>
        <authorList>
            <person name="Goeker M."/>
        </authorList>
    </citation>
    <scope>NUCLEOTIDE SEQUENCE [LARGE SCALE GENOMIC DNA]</scope>
    <source>
        <strain evidence="2 3">DSM 29854</strain>
    </source>
</reference>
<keyword evidence="1" id="KW-0812">Transmembrane</keyword>
<evidence type="ECO:0000256" key="1">
    <source>
        <dbReference type="SAM" id="Phobius"/>
    </source>
</evidence>
<keyword evidence="3" id="KW-1185">Reference proteome</keyword>
<evidence type="ECO:0000313" key="3">
    <source>
        <dbReference type="Proteomes" id="UP000563094"/>
    </source>
</evidence>
<feature type="transmembrane region" description="Helical" evidence="1">
    <location>
        <begin position="57"/>
        <end position="77"/>
    </location>
</feature>
<name>A0A839GW73_9BACT</name>
<protein>
    <submittedName>
        <fullName evidence="2">Putative membrane protein</fullName>
    </submittedName>
</protein>
<dbReference type="Pfam" id="PF04020">
    <property type="entry name" value="Phage_holin_4_2"/>
    <property type="match status" value="1"/>
</dbReference>
<keyword evidence="1" id="KW-0472">Membrane</keyword>
<feature type="transmembrane region" description="Helical" evidence="1">
    <location>
        <begin position="7"/>
        <end position="26"/>
    </location>
</feature>
<dbReference type="InterPro" id="IPR007165">
    <property type="entry name" value="Phage_holin_4_2"/>
</dbReference>
<proteinExistence type="predicted"/>
<comment type="caution">
    <text evidence="2">The sequence shown here is derived from an EMBL/GenBank/DDBJ whole genome shotgun (WGS) entry which is preliminary data.</text>
</comment>
<feature type="transmembrane region" description="Helical" evidence="1">
    <location>
        <begin position="32"/>
        <end position="50"/>
    </location>
</feature>
<dbReference type="RefSeq" id="WP_182513360.1">
    <property type="nucleotide sequence ID" value="NZ_JACJIQ010000010.1"/>
</dbReference>
<dbReference type="PANTHER" id="PTHR37309">
    <property type="entry name" value="SLR0284 PROTEIN"/>
    <property type="match status" value="1"/>
</dbReference>
<dbReference type="AlphaFoldDB" id="A0A839GW73"/>
<evidence type="ECO:0000313" key="2">
    <source>
        <dbReference type="EMBL" id="MBA9078001.1"/>
    </source>
</evidence>
<keyword evidence="1" id="KW-1133">Transmembrane helix</keyword>